<proteinExistence type="predicted"/>
<sequence length="53" mass="6179">MYEVDGYSARAFILKLEKDNKLTIRIRDSEKYCMICIDKEAKHNEPDPDDSGL</sequence>
<dbReference type="AlphaFoldDB" id="A0A0F8ZEA1"/>
<protein>
    <submittedName>
        <fullName evidence="1">Uncharacterized protein</fullName>
    </submittedName>
</protein>
<name>A0A0F8ZEA1_9ZZZZ</name>
<accession>A0A0F8ZEA1</accession>
<evidence type="ECO:0000313" key="1">
    <source>
        <dbReference type="EMBL" id="KKK84270.1"/>
    </source>
</evidence>
<dbReference type="EMBL" id="LAZR01051854">
    <property type="protein sequence ID" value="KKK84270.1"/>
    <property type="molecule type" value="Genomic_DNA"/>
</dbReference>
<reference evidence="1" key="1">
    <citation type="journal article" date="2015" name="Nature">
        <title>Complex archaea that bridge the gap between prokaryotes and eukaryotes.</title>
        <authorList>
            <person name="Spang A."/>
            <person name="Saw J.H."/>
            <person name="Jorgensen S.L."/>
            <person name="Zaremba-Niedzwiedzka K."/>
            <person name="Martijn J."/>
            <person name="Lind A.E."/>
            <person name="van Eijk R."/>
            <person name="Schleper C."/>
            <person name="Guy L."/>
            <person name="Ettema T.J."/>
        </authorList>
    </citation>
    <scope>NUCLEOTIDE SEQUENCE</scope>
</reference>
<organism evidence="1">
    <name type="scientific">marine sediment metagenome</name>
    <dbReference type="NCBI Taxonomy" id="412755"/>
    <lineage>
        <taxon>unclassified sequences</taxon>
        <taxon>metagenomes</taxon>
        <taxon>ecological metagenomes</taxon>
    </lineage>
</organism>
<gene>
    <name evidence="1" type="ORF">LCGC14_2785030</name>
</gene>
<comment type="caution">
    <text evidence="1">The sequence shown here is derived from an EMBL/GenBank/DDBJ whole genome shotgun (WGS) entry which is preliminary data.</text>
</comment>